<dbReference type="CDD" id="cd20529">
    <property type="entry name" value="CYCLIN_CCNJ-like_rpt2"/>
    <property type="match status" value="1"/>
</dbReference>
<evidence type="ECO:0000256" key="1">
    <source>
        <dbReference type="ARBA" id="ARBA00007626"/>
    </source>
</evidence>
<feature type="repeat" description="PPR" evidence="3">
    <location>
        <begin position="351"/>
        <end position="385"/>
    </location>
</feature>
<dbReference type="AlphaFoldDB" id="A0AAW1P9V2"/>
<feature type="domain" description="Cyclin N-terminal" evidence="4">
    <location>
        <begin position="603"/>
        <end position="668"/>
    </location>
</feature>
<reference evidence="6 7" key="1">
    <citation type="journal article" date="2024" name="Nat. Commun.">
        <title>Phylogenomics reveals the evolutionary origins of lichenization in chlorophyte algae.</title>
        <authorList>
            <person name="Puginier C."/>
            <person name="Libourel C."/>
            <person name="Otte J."/>
            <person name="Skaloud P."/>
            <person name="Haon M."/>
            <person name="Grisel S."/>
            <person name="Petersen M."/>
            <person name="Berrin J.G."/>
            <person name="Delaux P.M."/>
            <person name="Dal Grande F."/>
            <person name="Keller J."/>
        </authorList>
    </citation>
    <scope>NUCLEOTIDE SEQUENCE [LARGE SCALE GENOMIC DNA]</scope>
    <source>
        <strain evidence="6 7">SAG 2043</strain>
    </source>
</reference>
<feature type="repeat" description="PPR" evidence="3">
    <location>
        <begin position="106"/>
        <end position="140"/>
    </location>
</feature>
<organism evidence="6 7">
    <name type="scientific">[Myrmecia] bisecta</name>
    <dbReference type="NCBI Taxonomy" id="41462"/>
    <lineage>
        <taxon>Eukaryota</taxon>
        <taxon>Viridiplantae</taxon>
        <taxon>Chlorophyta</taxon>
        <taxon>core chlorophytes</taxon>
        <taxon>Trebouxiophyceae</taxon>
        <taxon>Trebouxiales</taxon>
        <taxon>Trebouxiaceae</taxon>
        <taxon>Myrmecia</taxon>
    </lineage>
</organism>
<dbReference type="InterPro" id="IPR006671">
    <property type="entry name" value="Cyclin_N"/>
</dbReference>
<feature type="repeat" description="PPR" evidence="3">
    <location>
        <begin position="141"/>
        <end position="175"/>
    </location>
</feature>
<dbReference type="Pfam" id="PF00134">
    <property type="entry name" value="Cyclin_N"/>
    <property type="match status" value="1"/>
</dbReference>
<comment type="similarity">
    <text evidence="1">Belongs to the PPR family. P subfamily.</text>
</comment>
<dbReference type="SUPFAM" id="SSF47954">
    <property type="entry name" value="Cyclin-like"/>
    <property type="match status" value="2"/>
</dbReference>
<feature type="repeat" description="PPR" evidence="3">
    <location>
        <begin position="176"/>
        <end position="210"/>
    </location>
</feature>
<gene>
    <name evidence="6" type="ORF">WJX72_006143</name>
</gene>
<feature type="repeat" description="PPR" evidence="3">
    <location>
        <begin position="246"/>
        <end position="280"/>
    </location>
</feature>
<dbReference type="Gene3D" id="1.25.40.10">
    <property type="entry name" value="Tetratricopeptide repeat domain"/>
    <property type="match status" value="3"/>
</dbReference>
<name>A0AAW1P9V2_9CHLO</name>
<feature type="repeat" description="PPR" evidence="3">
    <location>
        <begin position="316"/>
        <end position="350"/>
    </location>
</feature>
<keyword evidence="7" id="KW-1185">Reference proteome</keyword>
<evidence type="ECO:0000313" key="7">
    <source>
        <dbReference type="Proteomes" id="UP001489004"/>
    </source>
</evidence>
<dbReference type="EMBL" id="JALJOR010000010">
    <property type="protein sequence ID" value="KAK9810176.1"/>
    <property type="molecule type" value="Genomic_DNA"/>
</dbReference>
<comment type="caution">
    <text evidence="6">The sequence shown here is derived from an EMBL/GenBank/DDBJ whole genome shotgun (WGS) entry which is preliminary data.</text>
</comment>
<dbReference type="PANTHER" id="PTHR47447">
    <property type="entry name" value="OS03G0856100 PROTEIN"/>
    <property type="match status" value="1"/>
</dbReference>
<keyword evidence="2" id="KW-0677">Repeat</keyword>
<evidence type="ECO:0008006" key="8">
    <source>
        <dbReference type="Google" id="ProtNLM"/>
    </source>
</evidence>
<feature type="domain" description="PROP1-like PPR" evidence="5">
    <location>
        <begin position="112"/>
        <end position="259"/>
    </location>
</feature>
<dbReference type="NCBIfam" id="TIGR00756">
    <property type="entry name" value="PPR"/>
    <property type="match status" value="8"/>
</dbReference>
<dbReference type="InterPro" id="IPR033443">
    <property type="entry name" value="PROP1-like_PPR_dom"/>
</dbReference>
<evidence type="ECO:0000313" key="6">
    <source>
        <dbReference type="EMBL" id="KAK9810176.1"/>
    </source>
</evidence>
<dbReference type="PANTHER" id="PTHR47447:SF28">
    <property type="entry name" value="PENTACOTRIPEPTIDE-REPEAT REGION OF PRORP DOMAIN-CONTAINING PROTEIN"/>
    <property type="match status" value="1"/>
</dbReference>
<feature type="repeat" description="PPR" evidence="3">
    <location>
        <begin position="211"/>
        <end position="245"/>
    </location>
</feature>
<dbReference type="Pfam" id="PF13812">
    <property type="entry name" value="PPR_3"/>
    <property type="match status" value="1"/>
</dbReference>
<dbReference type="PROSITE" id="PS51375">
    <property type="entry name" value="PPR"/>
    <property type="match status" value="8"/>
</dbReference>
<dbReference type="InterPro" id="IPR002885">
    <property type="entry name" value="PPR_rpt"/>
</dbReference>
<evidence type="ECO:0000256" key="3">
    <source>
        <dbReference type="PROSITE-ProRule" id="PRU00708"/>
    </source>
</evidence>
<protein>
    <recommendedName>
        <fullName evidence="8">Pentatricopeptide repeat-containing protein</fullName>
    </recommendedName>
</protein>
<dbReference type="Gene3D" id="1.10.472.10">
    <property type="entry name" value="Cyclin-like"/>
    <property type="match status" value="2"/>
</dbReference>
<dbReference type="Proteomes" id="UP001489004">
    <property type="component" value="Unassembled WGS sequence"/>
</dbReference>
<evidence type="ECO:0000259" key="5">
    <source>
        <dbReference type="Pfam" id="PF17177"/>
    </source>
</evidence>
<dbReference type="InterPro" id="IPR011990">
    <property type="entry name" value="TPR-like_helical_dom_sf"/>
</dbReference>
<sequence>MENRARGYRRLWQQVNRVESGQTLESSDSTGLPAMSVEDLVSLIQKLPPHASVLPVASQGLFYLDSRAVAALLKELSKVGHTQHAQELFDWLRTLGPEHELHKLCDVFTYTTVIALCGQRQQLRKALELVAEMRSRAISCNVHTYSALMNVCIKSGELELALDVFHQLQVEGCQANVVTFNTLVDVYGKLGRWEDAIHVIDVMQQQGLEAEVRTYNTVIIACNMCSQPQEALRVYDRMLRAGHQPTSTTFTALISAYGKANQLDKALGVFRQMVQRGCERNVITYSSLVSACEKAGSWQLALELFDEMQRDGCHPNTVTYNSLITACAQGAQWERAEEVFRRMKHHRCKPDVVTYTALITAYDRGHQWLLALTAFEHMQQSNCRPDSVVYNTIIDCLWQSGVISAQAKAINYFQAACNAGVFNLTLCQTNPDASTTEVTLSAGTPGVALLAMHKWLIGSRRRAEREGIAFLRNRVVLVIGRSHKVGRDVGSAALVRDAVHAMLQGLRCPVHSAADGVSPACLEANAWQFGQWLLQGTFFSHFLAIEENPADPEHQAAFMRKASDLAPIDMSAAADCRQAFAGVRRTESSCPLSLQSINPQYLHERAECIALAGRLAESLQLQAETLHDAVVLMDRVMSTGMSYTVETTPLLTAACLSLAARLGAETAPALPSDADVAAQLCLPAASLSAAISQAQDALRNPAAAISPLRVLKLYLQRLCTSAHNTPAEVACLAGGSFYLAAAALSDTQLLTFQPSLVAAAVLVVDRMSRGWLPAWPTALAALTGWQLGEPHFAAAVQAVCRVRQSGAVPSQAAILTGGLDAWDPVTGGILSH</sequence>
<dbReference type="SUPFAM" id="SSF48452">
    <property type="entry name" value="TPR-like"/>
    <property type="match status" value="1"/>
</dbReference>
<dbReference type="Pfam" id="PF17177">
    <property type="entry name" value="PPR_long"/>
    <property type="match status" value="1"/>
</dbReference>
<dbReference type="Pfam" id="PF13041">
    <property type="entry name" value="PPR_2"/>
    <property type="match status" value="1"/>
</dbReference>
<evidence type="ECO:0000259" key="4">
    <source>
        <dbReference type="Pfam" id="PF00134"/>
    </source>
</evidence>
<evidence type="ECO:0000256" key="2">
    <source>
        <dbReference type="ARBA" id="ARBA00022737"/>
    </source>
</evidence>
<accession>A0AAW1P9V2</accession>
<proteinExistence type="inferred from homology"/>
<feature type="repeat" description="PPR" evidence="3">
    <location>
        <begin position="281"/>
        <end position="315"/>
    </location>
</feature>
<dbReference type="InterPro" id="IPR036915">
    <property type="entry name" value="Cyclin-like_sf"/>
</dbReference>